<keyword evidence="2" id="KW-0812">Transmembrane</keyword>
<evidence type="ECO:0000259" key="4">
    <source>
        <dbReference type="Pfam" id="PF06761"/>
    </source>
</evidence>
<keyword evidence="2" id="KW-0472">Membrane</keyword>
<dbReference type="AlphaFoldDB" id="A0A4V3CGK0"/>
<reference evidence="6 7" key="1">
    <citation type="submission" date="2019-03" db="EMBL/GenBank/DDBJ databases">
        <title>Genomic Encyclopedia of Type Strains, Phase III (KMG-III): the genomes of soil and plant-associated and newly described type strains.</title>
        <authorList>
            <person name="Whitman W."/>
        </authorList>
    </citation>
    <scope>NUCLEOTIDE SEQUENCE [LARGE SCALE GENOMIC DNA]</scope>
    <source>
        <strain evidence="6 7">CECT 7378</strain>
    </source>
</reference>
<dbReference type="InterPro" id="IPR053156">
    <property type="entry name" value="T6SS_TssM-like"/>
</dbReference>
<organism evidence="6 7">
    <name type="scientific">Marinomonas balearica</name>
    <dbReference type="NCBI Taxonomy" id="491947"/>
    <lineage>
        <taxon>Bacteria</taxon>
        <taxon>Pseudomonadati</taxon>
        <taxon>Pseudomonadota</taxon>
        <taxon>Gammaproteobacteria</taxon>
        <taxon>Oceanospirillales</taxon>
        <taxon>Oceanospirillaceae</taxon>
        <taxon>Marinomonas</taxon>
    </lineage>
</organism>
<dbReference type="OrthoDB" id="9758229at2"/>
<feature type="domain" description="Type VI secretion system IcmF C-terminal" evidence="3">
    <location>
        <begin position="1009"/>
        <end position="1113"/>
    </location>
</feature>
<dbReference type="PANTHER" id="PTHR36153">
    <property type="entry name" value="INNER MEMBRANE PROTEIN-RELATED"/>
    <property type="match status" value="1"/>
</dbReference>
<keyword evidence="7" id="KW-1185">Reference proteome</keyword>
<dbReference type="InterPro" id="IPR010623">
    <property type="entry name" value="IcmF_C"/>
</dbReference>
<feature type="compositionally biased region" description="Acidic residues" evidence="1">
    <location>
        <begin position="782"/>
        <end position="791"/>
    </location>
</feature>
<evidence type="ECO:0000256" key="2">
    <source>
        <dbReference type="SAM" id="Phobius"/>
    </source>
</evidence>
<feature type="transmembrane region" description="Helical" evidence="2">
    <location>
        <begin position="7"/>
        <end position="32"/>
    </location>
</feature>
<dbReference type="PANTHER" id="PTHR36153:SF1">
    <property type="entry name" value="TYPE VI SECRETION SYSTEM COMPONENT TSSM1"/>
    <property type="match status" value="1"/>
</dbReference>
<protein>
    <submittedName>
        <fullName evidence="6">Type VI secretion system protein ImpL</fullName>
    </submittedName>
</protein>
<keyword evidence="2" id="KW-1133">Transmembrane helix</keyword>
<evidence type="ECO:0000313" key="7">
    <source>
        <dbReference type="Proteomes" id="UP000294656"/>
    </source>
</evidence>
<comment type="caution">
    <text evidence="6">The sequence shown here is derived from an EMBL/GenBank/DDBJ whole genome shotgun (WGS) entry which is preliminary data.</text>
</comment>
<accession>A0A4V3CGK0</accession>
<dbReference type="EMBL" id="SNXC01000011">
    <property type="protein sequence ID" value="TDO98042.1"/>
    <property type="molecule type" value="Genomic_DNA"/>
</dbReference>
<feature type="domain" description="Type VI secretion system component TssM1 N-terminal" evidence="5">
    <location>
        <begin position="168"/>
        <end position="417"/>
    </location>
</feature>
<dbReference type="Pfam" id="PF06761">
    <property type="entry name" value="IcmF-related"/>
    <property type="match status" value="1"/>
</dbReference>
<name>A0A4V3CGK0_9GAMM</name>
<evidence type="ECO:0000259" key="3">
    <source>
        <dbReference type="Pfam" id="PF06744"/>
    </source>
</evidence>
<dbReference type="InterPro" id="IPR025743">
    <property type="entry name" value="TssM1_N"/>
</dbReference>
<dbReference type="Pfam" id="PF06744">
    <property type="entry name" value="IcmF_C"/>
    <property type="match status" value="1"/>
</dbReference>
<evidence type="ECO:0000259" key="5">
    <source>
        <dbReference type="Pfam" id="PF14331"/>
    </source>
</evidence>
<sequence>MTGKKKNIAIASSLGLVTSLISAGVFWLLGWIALTPLWLILAEVAVFLFVTMLISYLVYRYLARPKIDEDEKQKEDWRDRIVKARLAQVQKKHSRLSTNPYFVPWYVHLSPDVSEDQLWLQQMGFESIESSEPVPDDLLALRFWVSDESVLISLDLSYGHDVVVASLEVLYRHVLKRRARQAFNGVICSVSLNSLINQSEIGVNDLSQRYRAILADLNTRTGLALPAYCIFTQMSSVRDFCELFSTLDESEREKAFGSLHALSDASGYDKSWFDSSFDDLLARLSVTLSESLKRQLNADYRESSVSGVFQLSALRYDIEDFLSLTFSQHQFDDIELKFRGYFFINAGGETTSTDILTFMHASDLGFESLEGAHGKNTSLSLFSKSVFKHYIVKESSLVGVHKKKEWRYRTVKLGVSVGLLALFAGFVWLLKANYDYQSVIDSKSLVMLERYKDNLKRDVIVRDDLSSPIFSLSELREINELYQTDQQPWYVSKWLPDSSIEQYVHQSYYYELNEVLLTLMRDYILKDMFVYNSLDDKVKTLELLNFHQILYNTNRTNVGALINYYISALEEEGEGDADLIGRFKLLAQDVLNSGAVPPEADSELLALVRSSLSSQDLSELLYQHILQHPEFARRIDVREQLNPSFTEVFTFKPGFTGYLVPYLFTRRGFEDLYAETGFELATEAIQAYEGVMGRISGDAELNRINRQLRERYITDYIHYWKDITSNVTWTSVSSWGDSQIQLELTTDAVFSPITQFYNLIHTHTHLVTKGPEADKKEATQAADDEEQESSEEASLNNTIARTAASIGAPFLALHKLVEPNKEGQTRLDIALNQLRQTQGWVAKSKEIKNRGSYFLEQLTNADSSNVLAQLEDLADDYNDPIMPFLLKGQARTVNRLALNSMRSVINDDWAALAKYYQQRFSGRYPFNRSSIYDTSLADFEDYFKPNGMLDTFHTKYQIYFEQVGANSTLLKGFIPHQYTSLSSNYAPFLATAKRFQNGLFTQSKLGFEFFIRAEQMSPNLTRFGLESGARLFEYQNGPLFWREQSWPIPSNQTQDISIVTSEQSGSGTREKVTGEWSWFRIASLMKGASMVGTDDVSWRYVFGDSYTNLRIKSKGGSQPFSPRFFEAASPPNLL</sequence>
<feature type="region of interest" description="Disordered" evidence="1">
    <location>
        <begin position="768"/>
        <end position="795"/>
    </location>
</feature>
<gene>
    <name evidence="6" type="ORF">DFP79_1674</name>
</gene>
<feature type="domain" description="IcmF-related" evidence="4">
    <location>
        <begin position="472"/>
        <end position="764"/>
    </location>
</feature>
<dbReference type="Pfam" id="PF14331">
    <property type="entry name" value="IcmF-related_N"/>
    <property type="match status" value="1"/>
</dbReference>
<proteinExistence type="predicted"/>
<evidence type="ECO:0000313" key="6">
    <source>
        <dbReference type="EMBL" id="TDO98042.1"/>
    </source>
</evidence>
<evidence type="ECO:0000256" key="1">
    <source>
        <dbReference type="SAM" id="MobiDB-lite"/>
    </source>
</evidence>
<dbReference type="Proteomes" id="UP000294656">
    <property type="component" value="Unassembled WGS sequence"/>
</dbReference>
<dbReference type="InterPro" id="IPR009612">
    <property type="entry name" value="IcmF-rel"/>
</dbReference>
<dbReference type="RefSeq" id="WP_133503451.1">
    <property type="nucleotide sequence ID" value="NZ_SNXC01000011.1"/>
</dbReference>
<feature type="transmembrane region" description="Helical" evidence="2">
    <location>
        <begin position="411"/>
        <end position="430"/>
    </location>
</feature>
<feature type="transmembrane region" description="Helical" evidence="2">
    <location>
        <begin position="38"/>
        <end position="59"/>
    </location>
</feature>